<dbReference type="SUPFAM" id="SSF48264">
    <property type="entry name" value="Cytochrome P450"/>
    <property type="match status" value="1"/>
</dbReference>
<dbReference type="PRINTS" id="PR00465">
    <property type="entry name" value="EP450IV"/>
</dbReference>
<gene>
    <name evidence="7" type="ORF">PAC_01233</name>
</gene>
<keyword evidence="4 5" id="KW-0408">Iron</keyword>
<protein>
    <submittedName>
        <fullName evidence="7">Related to cytochrome P450 7A1</fullName>
    </submittedName>
</protein>
<dbReference type="Pfam" id="PF00067">
    <property type="entry name" value="p450"/>
    <property type="match status" value="1"/>
</dbReference>
<proteinExistence type="inferred from homology"/>
<evidence type="ECO:0000256" key="6">
    <source>
        <dbReference type="RuleBase" id="RU000461"/>
    </source>
</evidence>
<keyword evidence="5 6" id="KW-0349">Heme</keyword>
<name>A0A1L7WF37_9HELO</name>
<sequence length="475" mass="52155">MAFSATVLGGAITIYIFLRLLLRYTQDAKEPLTILTSIPFLSPILGMAARKTSFYAYSRDKYGLPIYILRLPGTRMYVVNSTALITTVQRQFITLAFPPIETRAAINVMGASEAGKAMLMKNLDPKERNWDKGYAASYAKAIHPAMSPGPGLDAMNRVAILKIAESLDTLRGQTPQIIMNLFSSLLAKESLVARKLMVDAFEQYFRKDGHKHGSALIKARYDHSVSFNASLNDIARFEIGGAVAIFANTGPAASWLIYHIHSDPMILSEIRSEVSKVVAYGPDESTIGISNVKASCPILLSTFQEVMRFRSIGTSARVVMEDHMLDGKYLLKKGATVMIPGAVQHSLPSVWGDNVAEFDHKRFIRSGTTKRPNPVAFRGFGGGTTLCPGRHFASTEILAFASLMVLRFDIKPVGGKWMHATAEQAEMWSTVPLPDTDIAVEVTPRKGSDMSEKWKVIYSGSDKAMELSAEDMAGK</sequence>
<reference evidence="7 8" key="1">
    <citation type="submission" date="2016-03" db="EMBL/GenBank/DDBJ databases">
        <authorList>
            <person name="Ploux O."/>
        </authorList>
    </citation>
    <scope>NUCLEOTIDE SEQUENCE [LARGE SCALE GENOMIC DNA]</scope>
    <source>
        <strain evidence="7 8">UAMH 11012</strain>
    </source>
</reference>
<dbReference type="InterPro" id="IPR017972">
    <property type="entry name" value="Cyt_P450_CS"/>
</dbReference>
<dbReference type="GO" id="GO:0016705">
    <property type="term" value="F:oxidoreductase activity, acting on paired donors, with incorporation or reduction of molecular oxygen"/>
    <property type="evidence" value="ECO:0007669"/>
    <property type="project" value="InterPro"/>
</dbReference>
<comment type="cofactor">
    <cofactor evidence="1 5">
        <name>heme</name>
        <dbReference type="ChEBI" id="CHEBI:30413"/>
    </cofactor>
</comment>
<evidence type="ECO:0000256" key="5">
    <source>
        <dbReference type="PIRSR" id="PIRSR602403-1"/>
    </source>
</evidence>
<dbReference type="InterPro" id="IPR002403">
    <property type="entry name" value="Cyt_P450_E_grp-IV"/>
</dbReference>
<dbReference type="Proteomes" id="UP000184330">
    <property type="component" value="Unassembled WGS sequence"/>
</dbReference>
<dbReference type="STRING" id="576137.A0A1L7WF37"/>
<dbReference type="GO" id="GO:0020037">
    <property type="term" value="F:heme binding"/>
    <property type="evidence" value="ECO:0007669"/>
    <property type="project" value="InterPro"/>
</dbReference>
<dbReference type="Gene3D" id="1.10.630.10">
    <property type="entry name" value="Cytochrome P450"/>
    <property type="match status" value="1"/>
</dbReference>
<evidence type="ECO:0000256" key="4">
    <source>
        <dbReference type="ARBA" id="ARBA00023004"/>
    </source>
</evidence>
<dbReference type="InterPro" id="IPR001128">
    <property type="entry name" value="Cyt_P450"/>
</dbReference>
<accession>A0A1L7WF37</accession>
<keyword evidence="8" id="KW-1185">Reference proteome</keyword>
<dbReference type="InterPro" id="IPR036396">
    <property type="entry name" value="Cyt_P450_sf"/>
</dbReference>
<keyword evidence="3 5" id="KW-0479">Metal-binding</keyword>
<evidence type="ECO:0000313" key="7">
    <source>
        <dbReference type="EMBL" id="CZR51358.1"/>
    </source>
</evidence>
<dbReference type="OrthoDB" id="3366823at2759"/>
<evidence type="ECO:0000313" key="8">
    <source>
        <dbReference type="Proteomes" id="UP000184330"/>
    </source>
</evidence>
<dbReference type="GO" id="GO:0004497">
    <property type="term" value="F:monooxygenase activity"/>
    <property type="evidence" value="ECO:0007669"/>
    <property type="project" value="UniProtKB-KW"/>
</dbReference>
<dbReference type="PANTHER" id="PTHR47582">
    <property type="entry name" value="P450, PUTATIVE (EUROFUNG)-RELATED"/>
    <property type="match status" value="1"/>
</dbReference>
<dbReference type="AlphaFoldDB" id="A0A1L7WF37"/>
<keyword evidence="6" id="KW-0560">Oxidoreductase</keyword>
<dbReference type="InterPro" id="IPR053007">
    <property type="entry name" value="CYP450_monoxygenase_sec-met"/>
</dbReference>
<feature type="binding site" description="axial binding residue" evidence="5">
    <location>
        <position position="387"/>
    </location>
    <ligand>
        <name>heme</name>
        <dbReference type="ChEBI" id="CHEBI:30413"/>
    </ligand>
    <ligandPart>
        <name>Fe</name>
        <dbReference type="ChEBI" id="CHEBI:18248"/>
    </ligandPart>
</feature>
<comment type="similarity">
    <text evidence="2 6">Belongs to the cytochrome P450 family.</text>
</comment>
<evidence type="ECO:0000256" key="2">
    <source>
        <dbReference type="ARBA" id="ARBA00010617"/>
    </source>
</evidence>
<keyword evidence="6" id="KW-0503">Monooxygenase</keyword>
<dbReference type="CDD" id="cd11040">
    <property type="entry name" value="CYP7_CYP8-like"/>
    <property type="match status" value="1"/>
</dbReference>
<evidence type="ECO:0000256" key="1">
    <source>
        <dbReference type="ARBA" id="ARBA00001971"/>
    </source>
</evidence>
<dbReference type="EMBL" id="FJOG01000001">
    <property type="protein sequence ID" value="CZR51358.1"/>
    <property type="molecule type" value="Genomic_DNA"/>
</dbReference>
<organism evidence="7 8">
    <name type="scientific">Phialocephala subalpina</name>
    <dbReference type="NCBI Taxonomy" id="576137"/>
    <lineage>
        <taxon>Eukaryota</taxon>
        <taxon>Fungi</taxon>
        <taxon>Dikarya</taxon>
        <taxon>Ascomycota</taxon>
        <taxon>Pezizomycotina</taxon>
        <taxon>Leotiomycetes</taxon>
        <taxon>Helotiales</taxon>
        <taxon>Mollisiaceae</taxon>
        <taxon>Phialocephala</taxon>
        <taxon>Phialocephala fortinii species complex</taxon>
    </lineage>
</organism>
<dbReference type="PANTHER" id="PTHR47582:SF1">
    <property type="entry name" value="P450, PUTATIVE (EUROFUNG)-RELATED"/>
    <property type="match status" value="1"/>
</dbReference>
<dbReference type="GO" id="GO:0005506">
    <property type="term" value="F:iron ion binding"/>
    <property type="evidence" value="ECO:0007669"/>
    <property type="project" value="InterPro"/>
</dbReference>
<evidence type="ECO:0000256" key="3">
    <source>
        <dbReference type="ARBA" id="ARBA00022723"/>
    </source>
</evidence>
<dbReference type="PROSITE" id="PS00086">
    <property type="entry name" value="CYTOCHROME_P450"/>
    <property type="match status" value="1"/>
</dbReference>